<proteinExistence type="predicted"/>
<accession>A0A8T2QEV7</accession>
<evidence type="ECO:0000313" key="1">
    <source>
        <dbReference type="EMBL" id="KAH7282687.1"/>
    </source>
</evidence>
<dbReference type="Proteomes" id="UP000825935">
    <property type="component" value="Chromosome 35"/>
</dbReference>
<dbReference type="OrthoDB" id="449241at2759"/>
<sequence length="67" mass="7524">MQKGRTPMSVDIRPQVQSGVEFFALRSFQGLELDDNHQKPIEHYTVGQRGRSVAYANEQAKDLGYGA</sequence>
<gene>
    <name evidence="1" type="ORF">KP509_35G043700</name>
</gene>
<comment type="caution">
    <text evidence="1">The sequence shown here is derived from an EMBL/GenBank/DDBJ whole genome shotgun (WGS) entry which is preliminary data.</text>
</comment>
<dbReference type="EMBL" id="CM035440">
    <property type="protein sequence ID" value="KAH7282687.1"/>
    <property type="molecule type" value="Genomic_DNA"/>
</dbReference>
<protein>
    <submittedName>
        <fullName evidence="1">Uncharacterized protein</fullName>
    </submittedName>
</protein>
<keyword evidence="2" id="KW-1185">Reference proteome</keyword>
<reference evidence="1" key="1">
    <citation type="submission" date="2021-08" db="EMBL/GenBank/DDBJ databases">
        <title>WGS assembly of Ceratopteris richardii.</title>
        <authorList>
            <person name="Marchant D.B."/>
            <person name="Chen G."/>
            <person name="Jenkins J."/>
            <person name="Shu S."/>
            <person name="Leebens-Mack J."/>
            <person name="Grimwood J."/>
            <person name="Schmutz J."/>
            <person name="Soltis P."/>
            <person name="Soltis D."/>
            <person name="Chen Z.-H."/>
        </authorList>
    </citation>
    <scope>NUCLEOTIDE SEQUENCE</scope>
    <source>
        <strain evidence="1">Whitten #5841</strain>
        <tissue evidence="1">Leaf</tissue>
    </source>
</reference>
<evidence type="ECO:0000313" key="2">
    <source>
        <dbReference type="Proteomes" id="UP000825935"/>
    </source>
</evidence>
<organism evidence="1 2">
    <name type="scientific">Ceratopteris richardii</name>
    <name type="common">Triangle waterfern</name>
    <dbReference type="NCBI Taxonomy" id="49495"/>
    <lineage>
        <taxon>Eukaryota</taxon>
        <taxon>Viridiplantae</taxon>
        <taxon>Streptophyta</taxon>
        <taxon>Embryophyta</taxon>
        <taxon>Tracheophyta</taxon>
        <taxon>Polypodiopsida</taxon>
        <taxon>Polypodiidae</taxon>
        <taxon>Polypodiales</taxon>
        <taxon>Pteridineae</taxon>
        <taxon>Pteridaceae</taxon>
        <taxon>Parkerioideae</taxon>
        <taxon>Ceratopteris</taxon>
    </lineage>
</organism>
<name>A0A8T2QEV7_CERRI</name>
<dbReference type="AlphaFoldDB" id="A0A8T2QEV7"/>